<evidence type="ECO:0000313" key="10">
    <source>
        <dbReference type="Proteomes" id="UP000746918"/>
    </source>
</evidence>
<dbReference type="Gene3D" id="1.10.3470.10">
    <property type="entry name" value="ABC transporter involved in vitamin B12 uptake, BtuC"/>
    <property type="match status" value="1"/>
</dbReference>
<gene>
    <name evidence="9" type="ORF">K3248_01015</name>
</gene>
<comment type="caution">
    <text evidence="9">The sequence shown here is derived from an EMBL/GenBank/DDBJ whole genome shotgun (WGS) entry which is preliminary data.</text>
</comment>
<comment type="similarity">
    <text evidence="2">Belongs to the binding-protein-dependent transport system permease family. FecCD subfamily.</text>
</comment>
<dbReference type="InterPro" id="IPR000522">
    <property type="entry name" value="ABC_transptr_permease_BtuC"/>
</dbReference>
<dbReference type="InterPro" id="IPR037294">
    <property type="entry name" value="ABC_BtuC-like"/>
</dbReference>
<feature type="transmembrane region" description="Helical" evidence="8">
    <location>
        <begin position="6"/>
        <end position="28"/>
    </location>
</feature>
<evidence type="ECO:0000256" key="6">
    <source>
        <dbReference type="ARBA" id="ARBA00022989"/>
    </source>
</evidence>
<reference evidence="9 10" key="1">
    <citation type="submission" date="2021-08" db="EMBL/GenBank/DDBJ databases">
        <title>Bartonella raoulti 094 sp. nov.</title>
        <authorList>
            <person name="Zgheib R."/>
            <person name="Hammoud A."/>
        </authorList>
    </citation>
    <scope>NUCLEOTIDE SEQUENCE [LARGE SCALE GENOMIC DNA]</scope>
    <source>
        <strain evidence="9 10">094</strain>
    </source>
</reference>
<dbReference type="SUPFAM" id="SSF81345">
    <property type="entry name" value="ABC transporter involved in vitamin B12 uptake, BtuC"/>
    <property type="match status" value="1"/>
</dbReference>
<feature type="transmembrane region" description="Helical" evidence="8">
    <location>
        <begin position="291"/>
        <end position="311"/>
    </location>
</feature>
<dbReference type="PROSITE" id="PS51257">
    <property type="entry name" value="PROKAR_LIPOPROTEIN"/>
    <property type="match status" value="1"/>
</dbReference>
<evidence type="ECO:0000256" key="1">
    <source>
        <dbReference type="ARBA" id="ARBA00004651"/>
    </source>
</evidence>
<dbReference type="EMBL" id="JAIFRO010000001">
    <property type="protein sequence ID" value="MBX4335199.1"/>
    <property type="molecule type" value="Genomic_DNA"/>
</dbReference>
<keyword evidence="7 8" id="KW-0472">Membrane</keyword>
<feature type="transmembrane region" description="Helical" evidence="8">
    <location>
        <begin position="130"/>
        <end position="151"/>
    </location>
</feature>
<evidence type="ECO:0000256" key="3">
    <source>
        <dbReference type="ARBA" id="ARBA00022448"/>
    </source>
</evidence>
<dbReference type="Pfam" id="PF01032">
    <property type="entry name" value="FecCD"/>
    <property type="match status" value="1"/>
</dbReference>
<evidence type="ECO:0000313" key="9">
    <source>
        <dbReference type="EMBL" id="MBX4335199.1"/>
    </source>
</evidence>
<accession>A0ABS7I6L3</accession>
<name>A0ABS7I6L3_9HYPH</name>
<feature type="transmembrane region" description="Helical" evidence="8">
    <location>
        <begin position="226"/>
        <end position="253"/>
    </location>
</feature>
<evidence type="ECO:0000256" key="7">
    <source>
        <dbReference type="ARBA" id="ARBA00023136"/>
    </source>
</evidence>
<dbReference type="Proteomes" id="UP000746918">
    <property type="component" value="Unassembled WGS sequence"/>
</dbReference>
<dbReference type="PANTHER" id="PTHR30472:SF19">
    <property type="entry name" value="PETROBACTIN IMPORT SYSTEM PERMEASE PROTEIN YCLO"/>
    <property type="match status" value="1"/>
</dbReference>
<evidence type="ECO:0000256" key="8">
    <source>
        <dbReference type="SAM" id="Phobius"/>
    </source>
</evidence>
<comment type="subcellular location">
    <subcellularLocation>
        <location evidence="1">Cell membrane</location>
        <topology evidence="1">Multi-pass membrane protein</topology>
    </subcellularLocation>
</comment>
<feature type="transmembrane region" description="Helical" evidence="8">
    <location>
        <begin position="265"/>
        <end position="285"/>
    </location>
</feature>
<keyword evidence="3" id="KW-0813">Transport</keyword>
<dbReference type="RefSeq" id="WP_220716508.1">
    <property type="nucleotide sequence ID" value="NZ_JAIFRO010000001.1"/>
</dbReference>
<keyword evidence="4" id="KW-1003">Cell membrane</keyword>
<keyword evidence="6 8" id="KW-1133">Transmembrane helix</keyword>
<feature type="transmembrane region" description="Helical" evidence="8">
    <location>
        <begin position="40"/>
        <end position="59"/>
    </location>
</feature>
<evidence type="ECO:0000256" key="5">
    <source>
        <dbReference type="ARBA" id="ARBA00022692"/>
    </source>
</evidence>
<sequence length="317" mass="35612">MDKQKVTTLSILITLIIVACTFIGLYMTWNINSYTWKFRLTKLASLLLIAYAISVSTVLFQTVVNNRLLTPSLIGFDQLYILIKTIIMYFFGSLSLPFLKEEGQLTFEALILIIFSISLFRWLFSGSLKGLHLTLLIGIILGGFFFSLRMFMQLQLNPDQMMNLTDIMFANFNKFNTSLISFATIIVLIVSLIGWRSRHVLDILALGRENALNLGVDYHKSATATLIFISIFVSISTALVGPVTFFGLLVANFSYFLSPQAKHGIIIPIAILLAIICLVGGQFILEQIFHMAGRLNFIIEFCGGIFFLTLLMKGKLK</sequence>
<evidence type="ECO:0000256" key="4">
    <source>
        <dbReference type="ARBA" id="ARBA00022475"/>
    </source>
</evidence>
<evidence type="ECO:0000256" key="2">
    <source>
        <dbReference type="ARBA" id="ARBA00007935"/>
    </source>
</evidence>
<keyword evidence="5 8" id="KW-0812">Transmembrane</keyword>
<organism evidence="9 10">
    <name type="scientific">Bartonella raoultii</name>
    <dbReference type="NCBI Taxonomy" id="1457020"/>
    <lineage>
        <taxon>Bacteria</taxon>
        <taxon>Pseudomonadati</taxon>
        <taxon>Pseudomonadota</taxon>
        <taxon>Alphaproteobacteria</taxon>
        <taxon>Hyphomicrobiales</taxon>
        <taxon>Bartonellaceae</taxon>
        <taxon>Bartonella</taxon>
    </lineage>
</organism>
<proteinExistence type="inferred from homology"/>
<protein>
    <submittedName>
        <fullName evidence="9">Iron chelate uptake ABC transporter family permease subunit</fullName>
    </submittedName>
</protein>
<feature type="transmembrane region" description="Helical" evidence="8">
    <location>
        <begin position="79"/>
        <end position="98"/>
    </location>
</feature>
<dbReference type="PANTHER" id="PTHR30472">
    <property type="entry name" value="FERRIC ENTEROBACTIN TRANSPORT SYSTEM PERMEASE PROTEIN"/>
    <property type="match status" value="1"/>
</dbReference>
<feature type="transmembrane region" description="Helical" evidence="8">
    <location>
        <begin position="105"/>
        <end position="124"/>
    </location>
</feature>
<keyword evidence="10" id="KW-1185">Reference proteome</keyword>
<feature type="transmembrane region" description="Helical" evidence="8">
    <location>
        <begin position="172"/>
        <end position="195"/>
    </location>
</feature>